<dbReference type="Gene3D" id="3.40.640.10">
    <property type="entry name" value="Type I PLP-dependent aspartate aminotransferase-like (Major domain)"/>
    <property type="match status" value="1"/>
</dbReference>
<dbReference type="Gene3D" id="3.40.630.30">
    <property type="match status" value="1"/>
</dbReference>
<dbReference type="InterPro" id="IPR015421">
    <property type="entry name" value="PyrdxlP-dep_Trfase_major"/>
</dbReference>
<dbReference type="Pfam" id="PF21926">
    <property type="entry name" value="FeeM"/>
    <property type="match status" value="1"/>
</dbReference>
<feature type="domain" description="N-acyl amino acid synthase FeeM catalytic core" evidence="6">
    <location>
        <begin position="20"/>
        <end position="157"/>
    </location>
</feature>
<proteinExistence type="predicted"/>
<dbReference type="InterPro" id="IPR015424">
    <property type="entry name" value="PyrdxlP-dep_Trfase"/>
</dbReference>
<evidence type="ECO:0000256" key="4">
    <source>
        <dbReference type="ARBA" id="ARBA00022898"/>
    </source>
</evidence>
<name>A0A6M1RPS5_9BACT</name>
<comment type="caution">
    <text evidence="7">The sequence shown here is derived from an EMBL/GenBank/DDBJ whole genome shotgun (WGS) entry which is preliminary data.</text>
</comment>
<dbReference type="SUPFAM" id="SSF55729">
    <property type="entry name" value="Acyl-CoA N-acyltransferases (Nat)"/>
    <property type="match status" value="1"/>
</dbReference>
<dbReference type="EMBL" id="JAAKYA010000027">
    <property type="protein sequence ID" value="NGO38665.1"/>
    <property type="molecule type" value="Genomic_DNA"/>
</dbReference>
<dbReference type="PANTHER" id="PTHR42778">
    <property type="entry name" value="2-AMINOETHYLPHOSPHONATE--PYRUVATE TRANSAMINASE"/>
    <property type="match status" value="1"/>
</dbReference>
<gene>
    <name evidence="7" type="ORF">G4L39_04545</name>
</gene>
<dbReference type="InterPro" id="IPR054597">
    <property type="entry name" value="FeeM_cat"/>
</dbReference>
<evidence type="ECO:0000259" key="6">
    <source>
        <dbReference type="Pfam" id="PF21926"/>
    </source>
</evidence>
<dbReference type="Gene3D" id="3.90.1150.10">
    <property type="entry name" value="Aspartate Aminotransferase, domain 1"/>
    <property type="match status" value="1"/>
</dbReference>
<keyword evidence="8" id="KW-1185">Reference proteome</keyword>
<accession>A0A6M1RPS5</accession>
<dbReference type="Pfam" id="PF00266">
    <property type="entry name" value="Aminotran_5"/>
    <property type="match status" value="1"/>
</dbReference>
<dbReference type="InterPro" id="IPR015422">
    <property type="entry name" value="PyrdxlP-dep_Trfase_small"/>
</dbReference>
<comment type="cofactor">
    <cofactor evidence="1">
        <name>pyridoxal 5'-phosphate</name>
        <dbReference type="ChEBI" id="CHEBI:597326"/>
    </cofactor>
</comment>
<organism evidence="7 8">
    <name type="scientific">Limisphaera ngatamarikiensis</name>
    <dbReference type="NCBI Taxonomy" id="1324935"/>
    <lineage>
        <taxon>Bacteria</taxon>
        <taxon>Pseudomonadati</taxon>
        <taxon>Verrucomicrobiota</taxon>
        <taxon>Verrucomicrobiia</taxon>
        <taxon>Limisphaerales</taxon>
        <taxon>Limisphaeraceae</taxon>
        <taxon>Limisphaera</taxon>
    </lineage>
</organism>
<evidence type="ECO:0000256" key="1">
    <source>
        <dbReference type="ARBA" id="ARBA00001933"/>
    </source>
</evidence>
<evidence type="ECO:0000259" key="5">
    <source>
        <dbReference type="Pfam" id="PF00266"/>
    </source>
</evidence>
<dbReference type="InterPro" id="IPR000192">
    <property type="entry name" value="Aminotrans_V_dom"/>
</dbReference>
<sequence length="550" mass="61572">MQERQPLVFKFAGEDWEFEAIHRLNYKTFVEEIPQHERSPSQRLVDKFHNENTYLICLCGRELAGMLAVRGNRPFSLDQKLPNLDSYLPPGRRICEVRLLAIEKKYRGTRGGQILAGLLALLWQHGIEKGYDLAIISGTTRQLKLYQHLGFVPFGPVVGSGEAQFQPMYITLETFEVRAREFLRNAPARSFHPSAVNFLPGPVAVRREVRRAFEQSPESHRSPVFMADFHATRRSLCELTGAADCQILVGSGTLANDTVGGQLALEGGRGLVLNNGEFGSRLVDHARRWGLDFEVYEVPWGAPLDLGEVRRRMENLPGLRWVWAVHCETSTGVLNDLDALKALCAEFGLKLCVDCISSLGTVPVDLRGVYLATGASGKGLRSYPGLSMVFHHHPLRPAPDRLPRYLDLGYYAAQDGVPFTFCSNLLHALRVAIRHVDWERRFAQVAELGAELRQRLQEAGFQILAPPAVSTPAVVTLVLPPEISSVELGRRMEENGFLLSYNSEYLRRRNWIQIALMGECAREKVVSVVNVLKRVVFQGTGARRAVPVAE</sequence>
<keyword evidence="2 7" id="KW-0032">Aminotransferase</keyword>
<dbReference type="Proteomes" id="UP000477311">
    <property type="component" value="Unassembled WGS sequence"/>
</dbReference>
<dbReference type="SUPFAM" id="SSF53383">
    <property type="entry name" value="PLP-dependent transferases"/>
    <property type="match status" value="1"/>
</dbReference>
<dbReference type="InterPro" id="IPR016181">
    <property type="entry name" value="Acyl_CoA_acyltransferase"/>
</dbReference>
<evidence type="ECO:0000313" key="8">
    <source>
        <dbReference type="Proteomes" id="UP000477311"/>
    </source>
</evidence>
<dbReference type="GO" id="GO:0008483">
    <property type="term" value="F:transaminase activity"/>
    <property type="evidence" value="ECO:0007669"/>
    <property type="project" value="UniProtKB-KW"/>
</dbReference>
<reference evidence="7 8" key="1">
    <citation type="submission" date="2020-02" db="EMBL/GenBank/DDBJ databases">
        <title>Draft genome sequence of Limisphaera ngatamarikiensis NGM72.4T, a thermophilic Verrucomicrobia grouped in subdivision 3.</title>
        <authorList>
            <person name="Carere C.R."/>
            <person name="Steen J."/>
            <person name="Hugenholtz P."/>
            <person name="Stott M.B."/>
        </authorList>
    </citation>
    <scope>NUCLEOTIDE SEQUENCE [LARGE SCALE GENOMIC DNA]</scope>
    <source>
        <strain evidence="7 8">NGM72.4</strain>
    </source>
</reference>
<evidence type="ECO:0000256" key="2">
    <source>
        <dbReference type="ARBA" id="ARBA00022576"/>
    </source>
</evidence>
<dbReference type="RefSeq" id="WP_165106257.1">
    <property type="nucleotide sequence ID" value="NZ_JAAKYA010000027.1"/>
</dbReference>
<evidence type="ECO:0000313" key="7">
    <source>
        <dbReference type="EMBL" id="NGO38665.1"/>
    </source>
</evidence>
<keyword evidence="4" id="KW-0663">Pyridoxal phosphate</keyword>
<keyword evidence="3 7" id="KW-0808">Transferase</keyword>
<dbReference type="PANTHER" id="PTHR42778:SF1">
    <property type="entry name" value="2-AMINOETHYLPHOSPHONATE--PYRUVATE TRANSAMINASE"/>
    <property type="match status" value="1"/>
</dbReference>
<evidence type="ECO:0000256" key="3">
    <source>
        <dbReference type="ARBA" id="ARBA00022679"/>
    </source>
</evidence>
<protein>
    <submittedName>
        <fullName evidence="7">Aminotransferase class V-fold PLP-dependent enzyme</fullName>
    </submittedName>
</protein>
<dbReference type="AlphaFoldDB" id="A0A6M1RPS5"/>
<feature type="domain" description="Aminotransferase class V" evidence="5">
    <location>
        <begin position="219"/>
        <end position="368"/>
    </location>
</feature>